<dbReference type="InterPro" id="IPR010998">
    <property type="entry name" value="Integrase_recombinase_N"/>
</dbReference>
<sequence>MALTALKVRNAGPGRHADVHGLHLLVRESGTRSWVLRIQHEGERRDFGLGPAHDVSLAEARLLAADLRKAVRAGVDLSARKGRARKAVPTFEKVTRDCYEAMKGGWKDQRHASWISSFERHVFPHIGSKAVTAVDSAAVLTVLEPIWLKIPDTAKRVLQRIGTVLDFAHIKGLVPEEVSLRSVTRGLPRQNHRVTHRAAMPHEDAPAFMKALTALPSTLGRDALRLTVLTAVRSNETRKATWSEFDLDKAVWSIPAARMKMKEAHVVPLAPAAVKLLRSLHRRHLELHGTVNPDRLLFSVSRGKPISDMTMLKVLRDMKITDATVHGFRSTFTDWVAECTNVPKEVADKALAHRIPNAVEAAYRRTDFFDRRRVLMNEWAEFLSG</sequence>
<dbReference type="EMBL" id="JBELQC010000001">
    <property type="protein sequence ID" value="MFL9841119.1"/>
    <property type="molecule type" value="Genomic_DNA"/>
</dbReference>
<gene>
    <name evidence="6" type="ORF">ABS767_09110</name>
</gene>
<keyword evidence="3 6" id="KW-0238">DNA-binding</keyword>
<comment type="similarity">
    <text evidence="1">Belongs to the 'phage' integrase family.</text>
</comment>
<evidence type="ECO:0000256" key="4">
    <source>
        <dbReference type="ARBA" id="ARBA00023172"/>
    </source>
</evidence>
<evidence type="ECO:0000313" key="7">
    <source>
        <dbReference type="Proteomes" id="UP001629244"/>
    </source>
</evidence>
<dbReference type="SUPFAM" id="SSF56349">
    <property type="entry name" value="DNA breaking-rejoining enzymes"/>
    <property type="match status" value="1"/>
</dbReference>
<dbReference type="Gene3D" id="1.10.150.130">
    <property type="match status" value="1"/>
</dbReference>
<evidence type="ECO:0000313" key="6">
    <source>
        <dbReference type="EMBL" id="MFL9841119.1"/>
    </source>
</evidence>
<evidence type="ECO:0000256" key="3">
    <source>
        <dbReference type="ARBA" id="ARBA00023125"/>
    </source>
</evidence>
<dbReference type="PANTHER" id="PTHR30629:SF2">
    <property type="entry name" value="PROPHAGE INTEGRASE INTS-RELATED"/>
    <property type="match status" value="1"/>
</dbReference>
<keyword evidence="7" id="KW-1185">Reference proteome</keyword>
<evidence type="ECO:0000259" key="5">
    <source>
        <dbReference type="PROSITE" id="PS51898"/>
    </source>
</evidence>
<dbReference type="Gene3D" id="3.30.160.390">
    <property type="entry name" value="Integrase, DNA-binding domain"/>
    <property type="match status" value="1"/>
</dbReference>
<dbReference type="PROSITE" id="PS51898">
    <property type="entry name" value="TYR_RECOMBINASE"/>
    <property type="match status" value="1"/>
</dbReference>
<dbReference type="Pfam" id="PF22022">
    <property type="entry name" value="Phage_int_M"/>
    <property type="match status" value="1"/>
</dbReference>
<reference evidence="6 7" key="1">
    <citation type="submission" date="2024-06" db="EMBL/GenBank/DDBJ databases">
        <authorList>
            <person name="Kaempfer P."/>
            <person name="Viver T."/>
        </authorList>
    </citation>
    <scope>NUCLEOTIDE SEQUENCE [LARGE SCALE GENOMIC DNA]</scope>
    <source>
        <strain evidence="6 7">ST-64</strain>
    </source>
</reference>
<dbReference type="InterPro" id="IPR053876">
    <property type="entry name" value="Phage_int_M"/>
</dbReference>
<protein>
    <submittedName>
        <fullName evidence="6">Integrase arm-type DNA-binding domain-containing protein</fullName>
    </submittedName>
</protein>
<dbReference type="Proteomes" id="UP001629244">
    <property type="component" value="Unassembled WGS sequence"/>
</dbReference>
<accession>A0ABW8YLP4</accession>
<dbReference type="CDD" id="cd00801">
    <property type="entry name" value="INT_P4_C"/>
    <property type="match status" value="1"/>
</dbReference>
<keyword evidence="4" id="KW-0233">DNA recombination</keyword>
<dbReference type="InterPro" id="IPR011010">
    <property type="entry name" value="DNA_brk_join_enz"/>
</dbReference>
<proteinExistence type="inferred from homology"/>
<dbReference type="InterPro" id="IPR013762">
    <property type="entry name" value="Integrase-like_cat_sf"/>
</dbReference>
<comment type="caution">
    <text evidence="6">The sequence shown here is derived from an EMBL/GenBank/DDBJ whole genome shotgun (WGS) entry which is preliminary data.</text>
</comment>
<dbReference type="Gene3D" id="1.10.443.10">
    <property type="entry name" value="Intergrase catalytic core"/>
    <property type="match status" value="1"/>
</dbReference>
<dbReference type="GO" id="GO:0003677">
    <property type="term" value="F:DNA binding"/>
    <property type="evidence" value="ECO:0007669"/>
    <property type="project" value="UniProtKB-KW"/>
</dbReference>
<organism evidence="6 7">
    <name type="scientific">Sphingomonas plantiphila</name>
    <dbReference type="NCBI Taxonomy" id="3163295"/>
    <lineage>
        <taxon>Bacteria</taxon>
        <taxon>Pseudomonadati</taxon>
        <taxon>Pseudomonadota</taxon>
        <taxon>Alphaproteobacteria</taxon>
        <taxon>Sphingomonadales</taxon>
        <taxon>Sphingomonadaceae</taxon>
        <taxon>Sphingomonas</taxon>
    </lineage>
</organism>
<evidence type="ECO:0000256" key="1">
    <source>
        <dbReference type="ARBA" id="ARBA00008857"/>
    </source>
</evidence>
<dbReference type="InterPro" id="IPR025166">
    <property type="entry name" value="Integrase_DNA_bind_dom"/>
</dbReference>
<dbReference type="RefSeq" id="WP_408078036.1">
    <property type="nucleotide sequence ID" value="NZ_JBELQC010000001.1"/>
</dbReference>
<name>A0ABW8YLP4_9SPHN</name>
<evidence type="ECO:0000256" key="2">
    <source>
        <dbReference type="ARBA" id="ARBA00022908"/>
    </source>
</evidence>
<dbReference type="InterPro" id="IPR002104">
    <property type="entry name" value="Integrase_catalytic"/>
</dbReference>
<dbReference type="PANTHER" id="PTHR30629">
    <property type="entry name" value="PROPHAGE INTEGRASE"/>
    <property type="match status" value="1"/>
</dbReference>
<dbReference type="Pfam" id="PF00589">
    <property type="entry name" value="Phage_integrase"/>
    <property type="match status" value="1"/>
</dbReference>
<dbReference type="InterPro" id="IPR050808">
    <property type="entry name" value="Phage_Integrase"/>
</dbReference>
<feature type="domain" description="Tyr recombinase" evidence="5">
    <location>
        <begin position="195"/>
        <end position="376"/>
    </location>
</feature>
<dbReference type="InterPro" id="IPR038488">
    <property type="entry name" value="Integrase_DNA-bd_sf"/>
</dbReference>
<dbReference type="Pfam" id="PF13356">
    <property type="entry name" value="Arm-DNA-bind_3"/>
    <property type="match status" value="1"/>
</dbReference>
<keyword evidence="2" id="KW-0229">DNA integration</keyword>